<keyword evidence="11" id="KW-1185">Reference proteome</keyword>
<feature type="coiled-coil region" evidence="7">
    <location>
        <begin position="70"/>
        <end position="111"/>
    </location>
</feature>
<organism evidence="10 11">
    <name type="scientific">Daphnia galeata</name>
    <dbReference type="NCBI Taxonomy" id="27404"/>
    <lineage>
        <taxon>Eukaryota</taxon>
        <taxon>Metazoa</taxon>
        <taxon>Ecdysozoa</taxon>
        <taxon>Arthropoda</taxon>
        <taxon>Crustacea</taxon>
        <taxon>Branchiopoda</taxon>
        <taxon>Diplostraca</taxon>
        <taxon>Cladocera</taxon>
        <taxon>Anomopoda</taxon>
        <taxon>Daphniidae</taxon>
        <taxon>Daphnia</taxon>
    </lineage>
</organism>
<dbReference type="InterPro" id="IPR046347">
    <property type="entry name" value="bZIP_sf"/>
</dbReference>
<protein>
    <recommendedName>
        <fullName evidence="6">X-box-binding protein 1</fullName>
    </recommendedName>
</protein>
<dbReference type="GO" id="GO:0000981">
    <property type="term" value="F:DNA-binding transcription factor activity, RNA polymerase II-specific"/>
    <property type="evidence" value="ECO:0007669"/>
    <property type="project" value="TreeGrafter"/>
</dbReference>
<feature type="domain" description="BZIP" evidence="9">
    <location>
        <begin position="59"/>
        <end position="115"/>
    </location>
</feature>
<keyword evidence="7" id="KW-0175">Coiled coil</keyword>
<dbReference type="PROSITE" id="PS50217">
    <property type="entry name" value="BZIP"/>
    <property type="match status" value="1"/>
</dbReference>
<evidence type="ECO:0000313" key="11">
    <source>
        <dbReference type="Proteomes" id="UP000789390"/>
    </source>
</evidence>
<dbReference type="SMART" id="SM00338">
    <property type="entry name" value="BRLZ"/>
    <property type="match status" value="1"/>
</dbReference>
<name>A0A8J2R9V0_9CRUS</name>
<evidence type="ECO:0000313" key="10">
    <source>
        <dbReference type="EMBL" id="CAH0098045.1"/>
    </source>
</evidence>
<evidence type="ECO:0000256" key="6">
    <source>
        <dbReference type="ARBA" id="ARBA00040165"/>
    </source>
</evidence>
<dbReference type="InterPro" id="IPR052470">
    <property type="entry name" value="ER_Stress-Reg_TF"/>
</dbReference>
<dbReference type="CDD" id="cd14691">
    <property type="entry name" value="bZIP_XBP1"/>
    <property type="match status" value="1"/>
</dbReference>
<dbReference type="GO" id="GO:0000977">
    <property type="term" value="F:RNA polymerase II transcription regulatory region sequence-specific DNA binding"/>
    <property type="evidence" value="ECO:0007669"/>
    <property type="project" value="TreeGrafter"/>
</dbReference>
<dbReference type="Pfam" id="PF07716">
    <property type="entry name" value="bZIP_2"/>
    <property type="match status" value="1"/>
</dbReference>
<reference evidence="10" key="1">
    <citation type="submission" date="2021-11" db="EMBL/GenBank/DDBJ databases">
        <authorList>
            <person name="Schell T."/>
        </authorList>
    </citation>
    <scope>NUCLEOTIDE SEQUENCE</scope>
    <source>
        <strain evidence="10">M5</strain>
    </source>
</reference>
<evidence type="ECO:0000259" key="9">
    <source>
        <dbReference type="PROSITE" id="PS50217"/>
    </source>
</evidence>
<dbReference type="OrthoDB" id="20960at2759"/>
<evidence type="ECO:0000256" key="7">
    <source>
        <dbReference type="SAM" id="Coils"/>
    </source>
</evidence>
<keyword evidence="1" id="KW-0832">Ubl conjugation</keyword>
<dbReference type="InterPro" id="IPR004827">
    <property type="entry name" value="bZIP"/>
</dbReference>
<dbReference type="PROSITE" id="PS00036">
    <property type="entry name" value="BZIP_BASIC"/>
    <property type="match status" value="1"/>
</dbReference>
<dbReference type="SUPFAM" id="SSF57959">
    <property type="entry name" value="Leucine zipper domain"/>
    <property type="match status" value="1"/>
</dbReference>
<keyword evidence="3" id="KW-0238">DNA-binding</keyword>
<dbReference type="Gene3D" id="1.20.5.170">
    <property type="match status" value="1"/>
</dbReference>
<keyword evidence="4" id="KW-0804">Transcription</keyword>
<gene>
    <name evidence="10" type="ORF">DGAL_LOCUS92</name>
</gene>
<evidence type="ECO:0000256" key="5">
    <source>
        <dbReference type="ARBA" id="ARBA00023242"/>
    </source>
</evidence>
<evidence type="ECO:0000256" key="8">
    <source>
        <dbReference type="SAM" id="MobiDB-lite"/>
    </source>
</evidence>
<dbReference type="Proteomes" id="UP000789390">
    <property type="component" value="Unassembled WGS sequence"/>
</dbReference>
<sequence length="347" mass="39294">MQIILIQPGSQAALSLAQTHQFVSSSSSTNGEGSEIDCDLSSEEKPTRKRQRLDHMTEQEKFLRRKMKNRVAAQTARDKKKAKMDELEEIVINLREENNRLKAENQHLLAENARLSGIPTPHVGEVSKSIERMYPVNFEDASTSDADSAISCSSVKIERTENVCRARQRTQPIPIRSAVKKYANIKASTVVNKNKIEAPTITKKEAAEEKIDILNWLTKAVLESDETENVSFLTKTENVDFDLLEYVETSCDDITLDEKIIDSLMSFETQTIVDFSTAEHEHVKSFPEIRDFNDDLLERAVECPASPYCKSEEIIEYIDNTNSISGSPICEENMQEPDWLSTWDNVA</sequence>
<accession>A0A8J2R9V0</accession>
<keyword evidence="2" id="KW-0805">Transcription regulation</keyword>
<dbReference type="EMBL" id="CAKKLH010000001">
    <property type="protein sequence ID" value="CAH0098045.1"/>
    <property type="molecule type" value="Genomic_DNA"/>
</dbReference>
<evidence type="ECO:0000256" key="1">
    <source>
        <dbReference type="ARBA" id="ARBA00022843"/>
    </source>
</evidence>
<dbReference type="AlphaFoldDB" id="A0A8J2R9V0"/>
<evidence type="ECO:0000256" key="2">
    <source>
        <dbReference type="ARBA" id="ARBA00023015"/>
    </source>
</evidence>
<dbReference type="PANTHER" id="PTHR46542">
    <property type="entry name" value="X-BOX BINDING PROTEIN 1"/>
    <property type="match status" value="1"/>
</dbReference>
<proteinExistence type="predicted"/>
<comment type="caution">
    <text evidence="10">The sequence shown here is derived from an EMBL/GenBank/DDBJ whole genome shotgun (WGS) entry which is preliminary data.</text>
</comment>
<evidence type="ECO:0000256" key="3">
    <source>
        <dbReference type="ARBA" id="ARBA00023125"/>
    </source>
</evidence>
<dbReference type="PANTHER" id="PTHR46542:SF1">
    <property type="entry name" value="X-BOX BINDING PROTEIN 1"/>
    <property type="match status" value="1"/>
</dbReference>
<dbReference type="GO" id="GO:0005634">
    <property type="term" value="C:nucleus"/>
    <property type="evidence" value="ECO:0007669"/>
    <property type="project" value="TreeGrafter"/>
</dbReference>
<feature type="region of interest" description="Disordered" evidence="8">
    <location>
        <begin position="23"/>
        <end position="52"/>
    </location>
</feature>
<evidence type="ECO:0000256" key="4">
    <source>
        <dbReference type="ARBA" id="ARBA00023163"/>
    </source>
</evidence>
<keyword evidence="5" id="KW-0539">Nucleus</keyword>